<dbReference type="InterPro" id="IPR025506">
    <property type="entry name" value="Abi_alpha"/>
</dbReference>
<organism evidence="1 2">
    <name type="scientific">Amycolatopsis antarctica</name>
    <dbReference type="NCBI Taxonomy" id="1854586"/>
    <lineage>
        <taxon>Bacteria</taxon>
        <taxon>Bacillati</taxon>
        <taxon>Actinomycetota</taxon>
        <taxon>Actinomycetes</taxon>
        <taxon>Pseudonocardiales</taxon>
        <taxon>Pseudonocardiaceae</taxon>
        <taxon>Amycolatopsis</taxon>
    </lineage>
</organism>
<dbReference type="Pfam" id="PF14337">
    <property type="entry name" value="Abi_alpha"/>
    <property type="match status" value="1"/>
</dbReference>
<dbReference type="Proteomes" id="UP000242444">
    <property type="component" value="Unassembled WGS sequence"/>
</dbReference>
<dbReference type="EMBL" id="NKYE01000016">
    <property type="protein sequence ID" value="OZM71035.1"/>
    <property type="molecule type" value="Genomic_DNA"/>
</dbReference>
<reference evidence="1 2" key="1">
    <citation type="submission" date="2017-07" db="EMBL/GenBank/DDBJ databases">
        <title>Amycolatopsis antarcticus sp. nov., isolated from the surface of an Antarcticus brown macroalga.</title>
        <authorList>
            <person name="Wang J."/>
            <person name="Leiva S."/>
            <person name="Huang J."/>
            <person name="Huang Y."/>
        </authorList>
    </citation>
    <scope>NUCLEOTIDE SEQUENCE [LARGE SCALE GENOMIC DNA]</scope>
    <source>
        <strain evidence="1 2">AU-G6</strain>
    </source>
</reference>
<comment type="caution">
    <text evidence="1">The sequence shown here is derived from an EMBL/GenBank/DDBJ whole genome shotgun (WGS) entry which is preliminary data.</text>
</comment>
<dbReference type="RefSeq" id="WP_094864973.1">
    <property type="nucleotide sequence ID" value="NZ_NKYE01000016.1"/>
</dbReference>
<keyword evidence="2" id="KW-1185">Reference proteome</keyword>
<accession>A0A263D119</accession>
<evidence type="ECO:0000313" key="2">
    <source>
        <dbReference type="Proteomes" id="UP000242444"/>
    </source>
</evidence>
<sequence length="250" mass="26763">MVTQAGRLAGWAARTGFSVARRLPGVGVAERGARELERRALVELRKRLENVNDSRIVTMGRPAVSANTAAAPFSARQAVAVVPTADGEVEPLRGAMAELLNRSIGFGRERSREYLYAVILRQLTPDEARILATLAEGSPFPVVDIVERGGIGGTGRVLLANASTVGKSAGVSLLDHVADYVSRLAEFGLVDIGPEVSALDTQYEILMTDDEVAAAEKTAKRPKAIRRSVRISRLGAEFWRACDPTGGLSR</sequence>
<dbReference type="OrthoDB" id="7061144at2"/>
<name>A0A263D119_9PSEU</name>
<evidence type="ECO:0000313" key="1">
    <source>
        <dbReference type="EMBL" id="OZM71035.1"/>
    </source>
</evidence>
<proteinExistence type="predicted"/>
<dbReference type="AlphaFoldDB" id="A0A263D119"/>
<gene>
    <name evidence="1" type="ORF">CFN78_22775</name>
</gene>
<dbReference type="InParanoid" id="A0A263D119"/>
<dbReference type="Gene3D" id="3.30.110.190">
    <property type="match status" value="1"/>
</dbReference>
<protein>
    <recommendedName>
        <fullName evidence="3">DUF4393 domain-containing protein</fullName>
    </recommendedName>
</protein>
<evidence type="ECO:0008006" key="3">
    <source>
        <dbReference type="Google" id="ProtNLM"/>
    </source>
</evidence>